<dbReference type="CDD" id="cd01949">
    <property type="entry name" value="GGDEF"/>
    <property type="match status" value="1"/>
</dbReference>
<dbReference type="Pfam" id="PF00990">
    <property type="entry name" value="GGDEF"/>
    <property type="match status" value="1"/>
</dbReference>
<dbReference type="InterPro" id="IPR043128">
    <property type="entry name" value="Rev_trsase/Diguanyl_cyclase"/>
</dbReference>
<dbReference type="InterPro" id="IPR000160">
    <property type="entry name" value="GGDEF_dom"/>
</dbReference>
<dbReference type="EC" id="2.7.7.65" evidence="1"/>
<dbReference type="Proteomes" id="UP000663992">
    <property type="component" value="Unassembled WGS sequence"/>
</dbReference>
<dbReference type="Gene3D" id="3.30.70.270">
    <property type="match status" value="1"/>
</dbReference>
<comment type="caution">
    <text evidence="3">The sequence shown here is derived from an EMBL/GenBank/DDBJ whole genome shotgun (WGS) entry which is preliminary data.</text>
</comment>
<sequence>MEQLTPILDNASYDSFFRFSQHDKLISDAERLSLLEHLMGTLELQAFGHALLSQLSARVQISGIAISGPSATALWGTDATYRKRISIKGFADTAVSYYFTKVPDALENKLLDELHQLLEPLTKNALEHEKIRCLASKDSLTGLGNRAAFNDVLARQFSVSRRTGATFGLLMIDMDKFKAINDQFGHQEGDKVLVAMAQAISASLRDTDFAFRFGGDEFCCIIEDADTVALRRIGQRIRRTMLDHAILSRHQMRCSIGSSLYTSGDEPASLFERADRQLYQDKHSHHPLSRTA</sequence>
<dbReference type="InterPro" id="IPR050469">
    <property type="entry name" value="Diguanylate_Cyclase"/>
</dbReference>
<accession>A0ABS3CWE4</accession>
<evidence type="ECO:0000259" key="2">
    <source>
        <dbReference type="PROSITE" id="PS50887"/>
    </source>
</evidence>
<feature type="domain" description="GGDEF" evidence="2">
    <location>
        <begin position="165"/>
        <end position="292"/>
    </location>
</feature>
<dbReference type="PANTHER" id="PTHR45138:SF6">
    <property type="entry name" value="DIGUANYLATE CYCLASE DGCN"/>
    <property type="match status" value="1"/>
</dbReference>
<dbReference type="SMART" id="SM00267">
    <property type="entry name" value="GGDEF"/>
    <property type="match status" value="1"/>
</dbReference>
<proteinExistence type="predicted"/>
<protein>
    <recommendedName>
        <fullName evidence="1">diguanylate cyclase</fullName>
        <ecNumber evidence="1">2.7.7.65</ecNumber>
    </recommendedName>
</protein>
<dbReference type="PROSITE" id="PS50887">
    <property type="entry name" value="GGDEF"/>
    <property type="match status" value="1"/>
</dbReference>
<dbReference type="PANTHER" id="PTHR45138">
    <property type="entry name" value="REGULATORY COMPONENTS OF SENSORY TRANSDUCTION SYSTEM"/>
    <property type="match status" value="1"/>
</dbReference>
<name>A0ABS3CWE4_9ALTE</name>
<keyword evidence="4" id="KW-1185">Reference proteome</keyword>
<evidence type="ECO:0000313" key="3">
    <source>
        <dbReference type="EMBL" id="MBN7821443.1"/>
    </source>
</evidence>
<dbReference type="InterPro" id="IPR029787">
    <property type="entry name" value="Nucleotide_cyclase"/>
</dbReference>
<dbReference type="EMBL" id="JAFKCS010000018">
    <property type="protein sequence ID" value="MBN7821443.1"/>
    <property type="molecule type" value="Genomic_DNA"/>
</dbReference>
<dbReference type="NCBIfam" id="TIGR00254">
    <property type="entry name" value="GGDEF"/>
    <property type="match status" value="1"/>
</dbReference>
<reference evidence="3 4" key="1">
    <citation type="submission" date="2021-03" db="EMBL/GenBank/DDBJ databases">
        <title>novel species isolated from a fishpond in China.</title>
        <authorList>
            <person name="Lu H."/>
            <person name="Cai Z."/>
        </authorList>
    </citation>
    <scope>NUCLEOTIDE SEQUENCE [LARGE SCALE GENOMIC DNA]</scope>
    <source>
        <strain evidence="3 4">Y57</strain>
    </source>
</reference>
<dbReference type="RefSeq" id="WP_206595391.1">
    <property type="nucleotide sequence ID" value="NZ_JAFKCS010000018.1"/>
</dbReference>
<evidence type="ECO:0000256" key="1">
    <source>
        <dbReference type="ARBA" id="ARBA00012528"/>
    </source>
</evidence>
<evidence type="ECO:0000313" key="4">
    <source>
        <dbReference type="Proteomes" id="UP000663992"/>
    </source>
</evidence>
<organism evidence="3 4">
    <name type="scientific">Bowmanella yangjiangensis</name>
    <dbReference type="NCBI Taxonomy" id="2811230"/>
    <lineage>
        <taxon>Bacteria</taxon>
        <taxon>Pseudomonadati</taxon>
        <taxon>Pseudomonadota</taxon>
        <taxon>Gammaproteobacteria</taxon>
        <taxon>Alteromonadales</taxon>
        <taxon>Alteromonadaceae</taxon>
        <taxon>Bowmanella</taxon>
    </lineage>
</organism>
<dbReference type="SUPFAM" id="SSF55073">
    <property type="entry name" value="Nucleotide cyclase"/>
    <property type="match status" value="1"/>
</dbReference>
<gene>
    <name evidence="3" type="ORF">J0A65_16340</name>
</gene>